<evidence type="ECO:0000256" key="3">
    <source>
        <dbReference type="ARBA" id="ARBA00022723"/>
    </source>
</evidence>
<evidence type="ECO:0000256" key="4">
    <source>
        <dbReference type="ARBA" id="ARBA00022771"/>
    </source>
</evidence>
<organism evidence="11 12">
    <name type="scientific">Oryza meyeriana var. granulata</name>
    <dbReference type="NCBI Taxonomy" id="110450"/>
    <lineage>
        <taxon>Eukaryota</taxon>
        <taxon>Viridiplantae</taxon>
        <taxon>Streptophyta</taxon>
        <taxon>Embryophyta</taxon>
        <taxon>Tracheophyta</taxon>
        <taxon>Spermatophyta</taxon>
        <taxon>Magnoliopsida</taxon>
        <taxon>Liliopsida</taxon>
        <taxon>Poales</taxon>
        <taxon>Poaceae</taxon>
        <taxon>BOP clade</taxon>
        <taxon>Oryzoideae</taxon>
        <taxon>Oryzeae</taxon>
        <taxon>Oryzinae</taxon>
        <taxon>Oryza</taxon>
        <taxon>Oryza meyeriana</taxon>
    </lineage>
</organism>
<keyword evidence="5" id="KW-0862">Zinc</keyword>
<feature type="domain" description="RING-type" evidence="10">
    <location>
        <begin position="125"/>
        <end position="167"/>
    </location>
</feature>
<dbReference type="PANTHER" id="PTHR14155:SF527">
    <property type="entry name" value="E3 UBIQUITIN-PROTEIN LIGASE ATL41"/>
    <property type="match status" value="1"/>
</dbReference>
<dbReference type="PANTHER" id="PTHR14155">
    <property type="entry name" value="RING FINGER DOMAIN-CONTAINING"/>
    <property type="match status" value="1"/>
</dbReference>
<dbReference type="InterPro" id="IPR001841">
    <property type="entry name" value="Znf_RING"/>
</dbReference>
<dbReference type="EMBL" id="SPHZ02000001">
    <property type="protein sequence ID" value="KAF0934471.1"/>
    <property type="molecule type" value="Genomic_DNA"/>
</dbReference>
<dbReference type="Gene3D" id="3.30.40.10">
    <property type="entry name" value="Zinc/RING finger domain, C3HC4 (zinc finger)"/>
    <property type="match status" value="1"/>
</dbReference>
<feature type="compositionally biased region" description="Basic and acidic residues" evidence="8">
    <location>
        <begin position="96"/>
        <end position="107"/>
    </location>
</feature>
<reference evidence="11 12" key="1">
    <citation type="submission" date="2019-11" db="EMBL/GenBank/DDBJ databases">
        <title>Whole genome sequence of Oryza granulata.</title>
        <authorList>
            <person name="Li W."/>
        </authorList>
    </citation>
    <scope>NUCLEOTIDE SEQUENCE [LARGE SCALE GENOMIC DNA]</scope>
    <source>
        <strain evidence="12">cv. Menghai</strain>
        <tissue evidence="11">Leaf</tissue>
    </source>
</reference>
<evidence type="ECO:0000256" key="8">
    <source>
        <dbReference type="SAM" id="MobiDB-lite"/>
    </source>
</evidence>
<keyword evidence="4 7" id="KW-0863">Zinc-finger</keyword>
<evidence type="ECO:0000256" key="9">
    <source>
        <dbReference type="SAM" id="Phobius"/>
    </source>
</evidence>
<dbReference type="GO" id="GO:0061630">
    <property type="term" value="F:ubiquitin protein ligase activity"/>
    <property type="evidence" value="ECO:0007669"/>
    <property type="project" value="UniProtKB-EC"/>
</dbReference>
<dbReference type="SUPFAM" id="SSF57850">
    <property type="entry name" value="RING/U-box"/>
    <property type="match status" value="1"/>
</dbReference>
<dbReference type="PROSITE" id="PS50089">
    <property type="entry name" value="ZF_RING_2"/>
    <property type="match status" value="1"/>
</dbReference>
<dbReference type="Proteomes" id="UP000479710">
    <property type="component" value="Unassembled WGS sequence"/>
</dbReference>
<dbReference type="EC" id="2.3.2.27" evidence="2"/>
<feature type="region of interest" description="Disordered" evidence="8">
    <location>
        <begin position="96"/>
        <end position="119"/>
    </location>
</feature>
<evidence type="ECO:0000313" key="11">
    <source>
        <dbReference type="EMBL" id="KAF0934471.1"/>
    </source>
</evidence>
<keyword evidence="9" id="KW-0472">Membrane</keyword>
<dbReference type="InterPro" id="IPR013083">
    <property type="entry name" value="Znf_RING/FYVE/PHD"/>
</dbReference>
<dbReference type="OrthoDB" id="8062037at2759"/>
<comment type="similarity">
    <text evidence="6">Belongs to the RING-type zinc finger family. ATL subfamily.</text>
</comment>
<evidence type="ECO:0000256" key="5">
    <source>
        <dbReference type="ARBA" id="ARBA00022833"/>
    </source>
</evidence>
<dbReference type="InterPro" id="IPR053238">
    <property type="entry name" value="RING-H2_zinc_finger"/>
</dbReference>
<gene>
    <name evidence="11" type="ORF">E2562_025548</name>
</gene>
<feature type="transmembrane region" description="Helical" evidence="9">
    <location>
        <begin position="25"/>
        <end position="45"/>
    </location>
</feature>
<evidence type="ECO:0000256" key="7">
    <source>
        <dbReference type="PROSITE-ProRule" id="PRU00175"/>
    </source>
</evidence>
<sequence length="187" mass="19513">MSLSSSSNSLPYSTDHGGYSTHDTLVLLGIGFFATAVSILMIVLCECLCCRQRRAAAGGTVVYVAARPFFMGGGGGLSPSAVATLPSFVYRRDAADRRSENSGRGRGDSSGSGRGGGGGGGWAQCAVCLSLVQEGETVRQLPACKHLFHVGCIDMWLHSHSTCPLCRANVEPLAVKEPPPKDQSPPV</sequence>
<dbReference type="SMART" id="SM00184">
    <property type="entry name" value="RING"/>
    <property type="match status" value="1"/>
</dbReference>
<keyword evidence="9" id="KW-0812">Transmembrane</keyword>
<dbReference type="GO" id="GO:0008270">
    <property type="term" value="F:zinc ion binding"/>
    <property type="evidence" value="ECO:0007669"/>
    <property type="project" value="UniProtKB-KW"/>
</dbReference>
<keyword evidence="12" id="KW-1185">Reference proteome</keyword>
<comment type="caution">
    <text evidence="11">The sequence shown here is derived from an EMBL/GenBank/DDBJ whole genome shotgun (WGS) entry which is preliminary data.</text>
</comment>
<dbReference type="FunFam" id="3.30.40.10:FF:000672">
    <property type="entry name" value="E3 ubiquitin-protein ligase ATL41"/>
    <property type="match status" value="1"/>
</dbReference>
<name>A0A6G1FC92_9ORYZ</name>
<dbReference type="Pfam" id="PF13639">
    <property type="entry name" value="zf-RING_2"/>
    <property type="match status" value="1"/>
</dbReference>
<accession>A0A6G1FC92</accession>
<evidence type="ECO:0000313" key="12">
    <source>
        <dbReference type="Proteomes" id="UP000479710"/>
    </source>
</evidence>
<comment type="catalytic activity">
    <reaction evidence="1">
        <text>S-ubiquitinyl-[E2 ubiquitin-conjugating enzyme]-L-cysteine + [acceptor protein]-L-lysine = [E2 ubiquitin-conjugating enzyme]-L-cysteine + N(6)-ubiquitinyl-[acceptor protein]-L-lysine.</text>
        <dbReference type="EC" id="2.3.2.27"/>
    </reaction>
</comment>
<evidence type="ECO:0000259" key="10">
    <source>
        <dbReference type="PROSITE" id="PS50089"/>
    </source>
</evidence>
<dbReference type="AlphaFoldDB" id="A0A6G1FC92"/>
<evidence type="ECO:0000256" key="6">
    <source>
        <dbReference type="ARBA" id="ARBA00024209"/>
    </source>
</evidence>
<protein>
    <recommendedName>
        <fullName evidence="2">RING-type E3 ubiquitin transferase</fullName>
        <ecNumber evidence="2">2.3.2.27</ecNumber>
    </recommendedName>
</protein>
<keyword evidence="3" id="KW-0479">Metal-binding</keyword>
<keyword evidence="9" id="KW-1133">Transmembrane helix</keyword>
<feature type="compositionally biased region" description="Gly residues" evidence="8">
    <location>
        <begin position="108"/>
        <end position="119"/>
    </location>
</feature>
<dbReference type="CDD" id="cd16461">
    <property type="entry name" value="RING-H2_EL5-like"/>
    <property type="match status" value="1"/>
</dbReference>
<evidence type="ECO:0000256" key="1">
    <source>
        <dbReference type="ARBA" id="ARBA00000900"/>
    </source>
</evidence>
<evidence type="ECO:0000256" key="2">
    <source>
        <dbReference type="ARBA" id="ARBA00012483"/>
    </source>
</evidence>
<proteinExistence type="inferred from homology"/>